<dbReference type="SUPFAM" id="SSF54593">
    <property type="entry name" value="Glyoxalase/Bleomycin resistance protein/Dihydroxybiphenyl dioxygenase"/>
    <property type="match status" value="1"/>
</dbReference>
<keyword evidence="1" id="KW-0732">Signal</keyword>
<evidence type="ECO:0000313" key="3">
    <source>
        <dbReference type="EMBL" id="NMM47769.1"/>
    </source>
</evidence>
<dbReference type="EMBL" id="JABBNU010000003">
    <property type="protein sequence ID" value="NMM47769.1"/>
    <property type="molecule type" value="Genomic_DNA"/>
</dbReference>
<dbReference type="Proteomes" id="UP000559010">
    <property type="component" value="Unassembled WGS sequence"/>
</dbReference>
<dbReference type="RefSeq" id="WP_169678626.1">
    <property type="nucleotide sequence ID" value="NZ_JABBNU010000003.1"/>
</dbReference>
<gene>
    <name evidence="3" type="ORF">HH304_05105</name>
</gene>
<organism evidence="3 4">
    <name type="scientific">Marinigracilibium pacificum</name>
    <dbReference type="NCBI Taxonomy" id="2729599"/>
    <lineage>
        <taxon>Bacteria</taxon>
        <taxon>Pseudomonadati</taxon>
        <taxon>Bacteroidota</taxon>
        <taxon>Cytophagia</taxon>
        <taxon>Cytophagales</taxon>
        <taxon>Flammeovirgaceae</taxon>
        <taxon>Marinigracilibium</taxon>
    </lineage>
</organism>
<evidence type="ECO:0000313" key="4">
    <source>
        <dbReference type="Proteomes" id="UP000559010"/>
    </source>
</evidence>
<proteinExistence type="predicted"/>
<evidence type="ECO:0000256" key="1">
    <source>
        <dbReference type="SAM" id="SignalP"/>
    </source>
</evidence>
<dbReference type="Pfam" id="PF00903">
    <property type="entry name" value="Glyoxalase"/>
    <property type="match status" value="1"/>
</dbReference>
<feature type="signal peptide" evidence="1">
    <location>
        <begin position="1"/>
        <end position="26"/>
    </location>
</feature>
<feature type="chain" id="PRO_5032946925" description="VOC domain-containing protein" evidence="1">
    <location>
        <begin position="27"/>
        <end position="169"/>
    </location>
</feature>
<reference evidence="3 4" key="1">
    <citation type="submission" date="2020-04" db="EMBL/GenBank/DDBJ databases">
        <title>Flammeovirgaceae bacterium KN852 isolated from deep sea.</title>
        <authorList>
            <person name="Zhang D.-C."/>
        </authorList>
    </citation>
    <scope>NUCLEOTIDE SEQUENCE [LARGE SCALE GENOMIC DNA]</scope>
    <source>
        <strain evidence="3 4">KN852</strain>
    </source>
</reference>
<dbReference type="InterPro" id="IPR029068">
    <property type="entry name" value="Glyas_Bleomycin-R_OHBP_Dase"/>
</dbReference>
<comment type="caution">
    <text evidence="3">The sequence shown here is derived from an EMBL/GenBank/DDBJ whole genome shotgun (WGS) entry which is preliminary data.</text>
</comment>
<dbReference type="Gene3D" id="3.10.180.10">
    <property type="entry name" value="2,3-Dihydroxybiphenyl 1,2-Dioxygenase, domain 1"/>
    <property type="match status" value="1"/>
</dbReference>
<dbReference type="InterPro" id="IPR004360">
    <property type="entry name" value="Glyas_Fos-R_dOase_dom"/>
</dbReference>
<feature type="domain" description="VOC" evidence="2">
    <location>
        <begin position="45"/>
        <end position="167"/>
    </location>
</feature>
<keyword evidence="4" id="KW-1185">Reference proteome</keyword>
<dbReference type="InterPro" id="IPR037523">
    <property type="entry name" value="VOC_core"/>
</dbReference>
<name>A0A848J0H1_9BACT</name>
<sequence length="169" mass="19329">MKTKRSKLPILLTLFIFMMSSSIALGQYDDTQLKEPNDSHSPNIKLQHVTRVVSDFSKSRYFYLEVLGLQEIPTDWLPDNQMFISLGGNLELHMGEVEGIEVKPNNFNHFAISVPNLDEYLGSIISKGEIYGSLGKGDDKHISTRPDKVRQTFIKDPDGYWVEINDMYE</sequence>
<dbReference type="AlphaFoldDB" id="A0A848J0H1"/>
<evidence type="ECO:0000259" key="2">
    <source>
        <dbReference type="PROSITE" id="PS51819"/>
    </source>
</evidence>
<dbReference type="PROSITE" id="PS51819">
    <property type="entry name" value="VOC"/>
    <property type="match status" value="1"/>
</dbReference>
<accession>A0A848J0H1</accession>
<protein>
    <recommendedName>
        <fullName evidence="2">VOC domain-containing protein</fullName>
    </recommendedName>
</protein>